<dbReference type="KEGG" id="pca:Pcar_3059"/>
<dbReference type="SUPFAM" id="SSF63411">
    <property type="entry name" value="LuxS/MPP-like metallohydrolase"/>
    <property type="match status" value="2"/>
</dbReference>
<evidence type="ECO:0000313" key="6">
    <source>
        <dbReference type="EMBL" id="ABA90294.1"/>
    </source>
</evidence>
<evidence type="ECO:0000259" key="4">
    <source>
        <dbReference type="Pfam" id="PF00675"/>
    </source>
</evidence>
<sequence>MTEYFKDTLANGLRLVTVEMPHLHSVEMVCHVGVGGRHEQADKAGISHFLEHMLFRGSQDYPTGLALESAFEALGGTVNAATDGETTCYHSRLHPEHVAEGTALFASLLRRPLLDDIDIERRIIIEEALEDLNEAGEEINPDNLTSRLIWPGHPLSLPTVGTHESVQSLTREDLRQHLETWYTPGNIVVAIAGRVTRAQALAAVEAAFGDWVSYPVPTALPAPPPAAEGPLTVWTRDATSQIHLQLAFNVPGRKDPRTPALRLLRRILSGSSARLMVRLREQLGLTYHAEANLGLYDDCGAFSIDLAVAPASLLQALQELLKMLDDLRCNPAGEEELQRVVRAFVYEQEFSLDQADTRAGRFGWGELVDYPLTLAEECRQVQALTAAQVREVAAQLFDPKALAVAFVGPFSARQRKEVEKLLAGYKG</sequence>
<dbReference type="InterPro" id="IPR007863">
    <property type="entry name" value="Peptidase_M16_C"/>
</dbReference>
<dbReference type="HOGENOM" id="CLU_009902_3_3_7"/>
<proteinExistence type="inferred from homology"/>
<dbReference type="InterPro" id="IPR050361">
    <property type="entry name" value="MPP/UQCRC_Complex"/>
</dbReference>
<dbReference type="GO" id="GO:0046872">
    <property type="term" value="F:metal ion binding"/>
    <property type="evidence" value="ECO:0007669"/>
    <property type="project" value="InterPro"/>
</dbReference>
<dbReference type="PANTHER" id="PTHR11851:SF49">
    <property type="entry name" value="MITOCHONDRIAL-PROCESSING PEPTIDASE SUBUNIT ALPHA"/>
    <property type="match status" value="1"/>
</dbReference>
<dbReference type="Gene3D" id="3.30.830.10">
    <property type="entry name" value="Metalloenzyme, LuxS/M16 peptidase-like"/>
    <property type="match status" value="2"/>
</dbReference>
<organism evidence="6 7">
    <name type="scientific">Syntrophotalea carbinolica (strain DSM 2380 / NBRC 103641 / GraBd1)</name>
    <name type="common">Pelobacter carbinolicus</name>
    <dbReference type="NCBI Taxonomy" id="338963"/>
    <lineage>
        <taxon>Bacteria</taxon>
        <taxon>Pseudomonadati</taxon>
        <taxon>Thermodesulfobacteriota</taxon>
        <taxon>Desulfuromonadia</taxon>
        <taxon>Desulfuromonadales</taxon>
        <taxon>Syntrophotaleaceae</taxon>
        <taxon>Syntrophotalea</taxon>
    </lineage>
</organism>
<dbReference type="PROSITE" id="PS00143">
    <property type="entry name" value="INSULINASE"/>
    <property type="match status" value="1"/>
</dbReference>
<dbReference type="eggNOG" id="COG0612">
    <property type="taxonomic scope" value="Bacteria"/>
</dbReference>
<gene>
    <name evidence="6" type="ordered locus">Pcar_3059</name>
</gene>
<comment type="similarity">
    <text evidence="2 3">Belongs to the peptidase M16 family.</text>
</comment>
<accession>Q3A013</accession>
<feature type="domain" description="Peptidase M16 C-terminal" evidence="5">
    <location>
        <begin position="168"/>
        <end position="343"/>
    </location>
</feature>
<dbReference type="InterPro" id="IPR011249">
    <property type="entry name" value="Metalloenz_LuxS/M16"/>
</dbReference>
<dbReference type="GO" id="GO:0004222">
    <property type="term" value="F:metalloendopeptidase activity"/>
    <property type="evidence" value="ECO:0007669"/>
    <property type="project" value="InterPro"/>
</dbReference>
<dbReference type="Pfam" id="PF00675">
    <property type="entry name" value="Peptidase_M16"/>
    <property type="match status" value="1"/>
</dbReference>
<feature type="domain" description="Peptidase M16 N-terminal" evidence="4">
    <location>
        <begin position="16"/>
        <end position="162"/>
    </location>
</feature>
<evidence type="ECO:0000313" key="7">
    <source>
        <dbReference type="Proteomes" id="UP000002534"/>
    </source>
</evidence>
<dbReference type="GO" id="GO:0006508">
    <property type="term" value="P:proteolysis"/>
    <property type="evidence" value="ECO:0007669"/>
    <property type="project" value="InterPro"/>
</dbReference>
<dbReference type="EMBL" id="CP000142">
    <property type="protein sequence ID" value="ABA90294.1"/>
    <property type="molecule type" value="Genomic_DNA"/>
</dbReference>
<evidence type="ECO:0000256" key="3">
    <source>
        <dbReference type="RuleBase" id="RU004447"/>
    </source>
</evidence>
<reference evidence="7" key="1">
    <citation type="submission" date="2005-10" db="EMBL/GenBank/DDBJ databases">
        <title>Complete sequence of Pelobacter carbinolicus DSM 2380.</title>
        <authorList>
            <person name="Copeland A."/>
            <person name="Lucas S."/>
            <person name="Lapidus A."/>
            <person name="Barry K."/>
            <person name="Detter J.C."/>
            <person name="Glavina T."/>
            <person name="Hammon N."/>
            <person name="Israni S."/>
            <person name="Pitluck S."/>
            <person name="Chertkov O."/>
            <person name="Schmutz J."/>
            <person name="Larimer F."/>
            <person name="Land M."/>
            <person name="Kyrpides N."/>
            <person name="Ivanova N."/>
            <person name="Richardson P."/>
        </authorList>
    </citation>
    <scope>NUCLEOTIDE SEQUENCE [LARGE SCALE GENOMIC DNA]</scope>
    <source>
        <strain evidence="7">DSM 2380 / NBRC 103641 / GraBd1</strain>
    </source>
</reference>
<evidence type="ECO:0000256" key="2">
    <source>
        <dbReference type="ARBA" id="ARBA00007261"/>
    </source>
</evidence>
<dbReference type="Proteomes" id="UP000002534">
    <property type="component" value="Chromosome"/>
</dbReference>
<dbReference type="InterPro" id="IPR001431">
    <property type="entry name" value="Pept_M16_Zn_BS"/>
</dbReference>
<protein>
    <submittedName>
        <fullName evidence="6">Zinc-dependent peptidase, M16 family</fullName>
    </submittedName>
</protein>
<evidence type="ECO:0000259" key="5">
    <source>
        <dbReference type="Pfam" id="PF05193"/>
    </source>
</evidence>
<comment type="cofactor">
    <cofactor evidence="1">
        <name>Zn(2+)</name>
        <dbReference type="ChEBI" id="CHEBI:29105"/>
    </cofactor>
</comment>
<keyword evidence="7" id="KW-1185">Reference proteome</keyword>
<dbReference type="Pfam" id="PF05193">
    <property type="entry name" value="Peptidase_M16_C"/>
    <property type="match status" value="1"/>
</dbReference>
<dbReference type="STRING" id="338963.Pcar_3059"/>
<evidence type="ECO:0000256" key="1">
    <source>
        <dbReference type="ARBA" id="ARBA00001947"/>
    </source>
</evidence>
<reference evidence="6 7" key="2">
    <citation type="journal article" date="2012" name="BMC Genomics">
        <title>The genome of Pelobacter carbinolicus reveals surprising metabolic capabilities and physiological features.</title>
        <authorList>
            <person name="Aklujkar M."/>
            <person name="Haveman S.A."/>
            <person name="Didonato R.Jr."/>
            <person name="Chertkov O."/>
            <person name="Han C.S."/>
            <person name="Land M.L."/>
            <person name="Brown P."/>
            <person name="Lovley D.R."/>
        </authorList>
    </citation>
    <scope>NUCLEOTIDE SEQUENCE [LARGE SCALE GENOMIC DNA]</scope>
    <source>
        <strain evidence="7">DSM 2380 / NBRC 103641 / GraBd1</strain>
    </source>
</reference>
<dbReference type="InterPro" id="IPR011765">
    <property type="entry name" value="Pept_M16_N"/>
</dbReference>
<dbReference type="RefSeq" id="WP_011342854.1">
    <property type="nucleotide sequence ID" value="NC_007498.2"/>
</dbReference>
<name>Q3A013_SYNC1</name>
<dbReference type="OrthoDB" id="9811314at2"/>
<dbReference type="PANTHER" id="PTHR11851">
    <property type="entry name" value="METALLOPROTEASE"/>
    <property type="match status" value="1"/>
</dbReference>
<dbReference type="AlphaFoldDB" id="Q3A013"/>